<protein>
    <submittedName>
        <fullName evidence="8">Integrase</fullName>
    </submittedName>
</protein>
<dbReference type="CDD" id="cd01189">
    <property type="entry name" value="INT_ICEBs1_C_like"/>
    <property type="match status" value="1"/>
</dbReference>
<dbReference type="AlphaFoldDB" id="A0A1M6MY25"/>
<dbReference type="PROSITE" id="PS51900">
    <property type="entry name" value="CB"/>
    <property type="match status" value="1"/>
</dbReference>
<dbReference type="InterPro" id="IPR013762">
    <property type="entry name" value="Integrase-like_cat_sf"/>
</dbReference>
<dbReference type="InterPro" id="IPR002104">
    <property type="entry name" value="Integrase_catalytic"/>
</dbReference>
<comment type="similarity">
    <text evidence="1">Belongs to the 'phage' integrase family.</text>
</comment>
<gene>
    <name evidence="8" type="ORF">SAMN02745165_03442</name>
</gene>
<dbReference type="InterPro" id="IPR011010">
    <property type="entry name" value="DNA_brk_join_enz"/>
</dbReference>
<evidence type="ECO:0000259" key="7">
    <source>
        <dbReference type="PROSITE" id="PS51900"/>
    </source>
</evidence>
<evidence type="ECO:0000313" key="8">
    <source>
        <dbReference type="EMBL" id="SHJ88367.1"/>
    </source>
</evidence>
<reference evidence="8 9" key="1">
    <citation type="submission" date="2016-11" db="EMBL/GenBank/DDBJ databases">
        <authorList>
            <person name="Jaros S."/>
            <person name="Januszkiewicz K."/>
            <person name="Wedrychowicz H."/>
        </authorList>
    </citation>
    <scope>NUCLEOTIDE SEQUENCE [LARGE SCALE GENOMIC DNA]</scope>
    <source>
        <strain evidence="8 9">DSM 5091</strain>
    </source>
</reference>
<dbReference type="RefSeq" id="WP_072909966.1">
    <property type="nucleotide sequence ID" value="NZ_FQZT01000022.1"/>
</dbReference>
<keyword evidence="3 5" id="KW-0238">DNA-binding</keyword>
<dbReference type="InterPro" id="IPR022000">
    <property type="entry name" value="Min27-like_integrase_DNA_bind"/>
</dbReference>
<dbReference type="Pfam" id="PF14659">
    <property type="entry name" value="Phage_int_SAM_3"/>
    <property type="match status" value="1"/>
</dbReference>
<dbReference type="InterPro" id="IPR010998">
    <property type="entry name" value="Integrase_recombinase_N"/>
</dbReference>
<proteinExistence type="inferred from homology"/>
<dbReference type="STRING" id="1122189.SAMN02745165_03442"/>
<dbReference type="InterPro" id="IPR050808">
    <property type="entry name" value="Phage_Integrase"/>
</dbReference>
<feature type="domain" description="Core-binding (CB)" evidence="7">
    <location>
        <begin position="88"/>
        <end position="176"/>
    </location>
</feature>
<evidence type="ECO:0000313" key="9">
    <source>
        <dbReference type="Proteomes" id="UP000184171"/>
    </source>
</evidence>
<keyword evidence="2" id="KW-0229">DNA integration</keyword>
<evidence type="ECO:0000256" key="5">
    <source>
        <dbReference type="PROSITE-ProRule" id="PRU01248"/>
    </source>
</evidence>
<evidence type="ECO:0000256" key="3">
    <source>
        <dbReference type="ARBA" id="ARBA00023125"/>
    </source>
</evidence>
<evidence type="ECO:0000256" key="4">
    <source>
        <dbReference type="ARBA" id="ARBA00023172"/>
    </source>
</evidence>
<feature type="domain" description="Tyr recombinase" evidence="6">
    <location>
        <begin position="196"/>
        <end position="378"/>
    </location>
</feature>
<keyword evidence="9" id="KW-1185">Reference proteome</keyword>
<sequence>MGSVRARNNQLFFDFRFQGVRCREQTLLEDNPQNRQKLESFMTQIDKEIKQGTFEYATYFPDSKNLARVAKAPAQAQSVQTRNNMETPLFEEFAEEWFLENEIAWKISYQKTIRGTLDKHLIPQFGEMEVSRITKGDILKYRSTLAKVPNGKKEGLSPDRINHIMTPLRMILGDAADRFHFTTPYTGIKSLKVPKTEVDPFTLEEVNLILSKVRADFRTYYTIRFFTAMRTGEIDGLQWKFVDFERRQILVRETLVQGRIETPKTPGSIREIQMANPVYEALKEQQKVTGHLNFVFCNRAGETLNHCNVTKRIWYPTLKYLGLKKRRPYQTRHTMATLWLAAGENPEWIAKQMGHMSTEMLFTVYSRFVPNLTRRDGSAFENLLATRVNGGNDGE</sequence>
<dbReference type="Proteomes" id="UP000184171">
    <property type="component" value="Unassembled WGS sequence"/>
</dbReference>
<dbReference type="SUPFAM" id="SSF56349">
    <property type="entry name" value="DNA breaking-rejoining enzymes"/>
    <property type="match status" value="1"/>
</dbReference>
<dbReference type="Pfam" id="PF00589">
    <property type="entry name" value="Phage_integrase"/>
    <property type="match status" value="1"/>
</dbReference>
<dbReference type="InterPro" id="IPR044068">
    <property type="entry name" value="CB"/>
</dbReference>
<dbReference type="Gene3D" id="1.10.150.130">
    <property type="match status" value="1"/>
</dbReference>
<evidence type="ECO:0000259" key="6">
    <source>
        <dbReference type="PROSITE" id="PS51898"/>
    </source>
</evidence>
<dbReference type="Pfam" id="PF12167">
    <property type="entry name" value="Arm-DNA-bind_2"/>
    <property type="match status" value="1"/>
</dbReference>
<dbReference type="EMBL" id="FQZT01000022">
    <property type="protein sequence ID" value="SHJ88367.1"/>
    <property type="molecule type" value="Genomic_DNA"/>
</dbReference>
<dbReference type="GO" id="GO:0003677">
    <property type="term" value="F:DNA binding"/>
    <property type="evidence" value="ECO:0007669"/>
    <property type="project" value="UniProtKB-UniRule"/>
</dbReference>
<dbReference type="InterPro" id="IPR004107">
    <property type="entry name" value="Integrase_SAM-like_N"/>
</dbReference>
<keyword evidence="4" id="KW-0233">DNA recombination</keyword>
<accession>A0A1M6MY25</accession>
<dbReference type="PANTHER" id="PTHR30629">
    <property type="entry name" value="PROPHAGE INTEGRASE"/>
    <property type="match status" value="1"/>
</dbReference>
<dbReference type="GO" id="GO:0015074">
    <property type="term" value="P:DNA integration"/>
    <property type="evidence" value="ECO:0007669"/>
    <property type="project" value="UniProtKB-KW"/>
</dbReference>
<evidence type="ECO:0000256" key="1">
    <source>
        <dbReference type="ARBA" id="ARBA00008857"/>
    </source>
</evidence>
<evidence type="ECO:0000256" key="2">
    <source>
        <dbReference type="ARBA" id="ARBA00022908"/>
    </source>
</evidence>
<dbReference type="GO" id="GO:0006310">
    <property type="term" value="P:DNA recombination"/>
    <property type="evidence" value="ECO:0007669"/>
    <property type="project" value="UniProtKB-KW"/>
</dbReference>
<dbReference type="OrthoDB" id="5391994at2"/>
<organism evidence="8 9">
    <name type="scientific">Malonomonas rubra DSM 5091</name>
    <dbReference type="NCBI Taxonomy" id="1122189"/>
    <lineage>
        <taxon>Bacteria</taxon>
        <taxon>Pseudomonadati</taxon>
        <taxon>Thermodesulfobacteriota</taxon>
        <taxon>Desulfuromonadia</taxon>
        <taxon>Desulfuromonadales</taxon>
        <taxon>Geopsychrobacteraceae</taxon>
        <taxon>Malonomonas</taxon>
    </lineage>
</organism>
<dbReference type="PROSITE" id="PS51898">
    <property type="entry name" value="TYR_RECOMBINASE"/>
    <property type="match status" value="1"/>
</dbReference>
<dbReference type="PANTHER" id="PTHR30629:SF2">
    <property type="entry name" value="PROPHAGE INTEGRASE INTS-RELATED"/>
    <property type="match status" value="1"/>
</dbReference>
<name>A0A1M6MY25_MALRU</name>
<dbReference type="Gene3D" id="1.10.443.10">
    <property type="entry name" value="Intergrase catalytic core"/>
    <property type="match status" value="1"/>
</dbReference>